<keyword evidence="5" id="KW-0597">Phosphoprotein</keyword>
<dbReference type="GO" id="GO:0005634">
    <property type="term" value="C:nucleus"/>
    <property type="evidence" value="ECO:0007669"/>
    <property type="project" value="UniProtKB-SubCell"/>
</dbReference>
<dbReference type="PROSITE" id="PS51048">
    <property type="entry name" value="SGS"/>
    <property type="match status" value="1"/>
</dbReference>
<dbReference type="GO" id="GO:0031625">
    <property type="term" value="F:ubiquitin protein ligase binding"/>
    <property type="evidence" value="ECO:0007669"/>
    <property type="project" value="InterPro"/>
</dbReference>
<dbReference type="InterPro" id="IPR007052">
    <property type="entry name" value="CS_dom"/>
</dbReference>
<evidence type="ECO:0000259" key="12">
    <source>
        <dbReference type="PROSITE" id="PS51203"/>
    </source>
</evidence>
<evidence type="ECO:0000313" key="13">
    <source>
        <dbReference type="EMBL" id="CAD7087178.1"/>
    </source>
</evidence>
<evidence type="ECO:0000256" key="1">
    <source>
        <dbReference type="ARBA" id="ARBA00004123"/>
    </source>
</evidence>
<dbReference type="SUPFAM" id="SSF49764">
    <property type="entry name" value="HSP20-like chaperones"/>
    <property type="match status" value="1"/>
</dbReference>
<dbReference type="InterPro" id="IPR052289">
    <property type="entry name" value="Calcyclin-binding_UBL-bridge"/>
</dbReference>
<dbReference type="InParanoid" id="A0A7R8UV55"/>
<reference evidence="13 14" key="1">
    <citation type="submission" date="2020-11" db="EMBL/GenBank/DDBJ databases">
        <authorList>
            <person name="Wallbank WR R."/>
            <person name="Pardo Diaz C."/>
            <person name="Kozak K."/>
            <person name="Martin S."/>
            <person name="Jiggins C."/>
            <person name="Moest M."/>
            <person name="Warren A I."/>
            <person name="Generalovic N T."/>
            <person name="Byers J.R.P. K."/>
            <person name="Montejo-Kovacevich G."/>
            <person name="Yen C E."/>
        </authorList>
    </citation>
    <scope>NUCLEOTIDE SEQUENCE [LARGE SCALE GENOMIC DNA]</scope>
</reference>
<dbReference type="CDD" id="cd06468">
    <property type="entry name" value="p23_CacyBP"/>
    <property type="match status" value="1"/>
</dbReference>
<evidence type="ECO:0000259" key="11">
    <source>
        <dbReference type="PROSITE" id="PS51048"/>
    </source>
</evidence>
<dbReference type="PROSITE" id="PS51203">
    <property type="entry name" value="CS"/>
    <property type="match status" value="1"/>
</dbReference>
<evidence type="ECO:0000256" key="3">
    <source>
        <dbReference type="ARBA" id="ARBA00015702"/>
    </source>
</evidence>
<evidence type="ECO:0000256" key="4">
    <source>
        <dbReference type="ARBA" id="ARBA00022490"/>
    </source>
</evidence>
<evidence type="ECO:0000256" key="10">
    <source>
        <dbReference type="SAM" id="MobiDB-lite"/>
    </source>
</evidence>
<dbReference type="Proteomes" id="UP000594454">
    <property type="component" value="Chromosome 4"/>
</dbReference>
<dbReference type="Gene3D" id="2.60.40.790">
    <property type="match status" value="1"/>
</dbReference>
<evidence type="ECO:0000256" key="7">
    <source>
        <dbReference type="ARBA" id="ARBA00022990"/>
    </source>
</evidence>
<dbReference type="Pfam" id="PF09032">
    <property type="entry name" value="Siah-Interact_N"/>
    <property type="match status" value="1"/>
</dbReference>
<dbReference type="PANTHER" id="PTHR13164:SF3">
    <property type="entry name" value="CALCYCLIN-BINDING PROTEIN"/>
    <property type="match status" value="1"/>
</dbReference>
<dbReference type="FunFam" id="2.60.40.790:FF:000006">
    <property type="entry name" value="calcyclin-binding protein-like"/>
    <property type="match status" value="1"/>
</dbReference>
<dbReference type="Pfam" id="PF04969">
    <property type="entry name" value="CS"/>
    <property type="match status" value="1"/>
</dbReference>
<evidence type="ECO:0000256" key="9">
    <source>
        <dbReference type="ARBA" id="ARBA00025145"/>
    </source>
</evidence>
<dbReference type="FunCoup" id="A0A7R8UV55">
    <property type="interactions" value="2292"/>
</dbReference>
<dbReference type="InterPro" id="IPR037201">
    <property type="entry name" value="CacyBP_N"/>
</dbReference>
<name>A0A7R8UV55_HERIL</name>
<feature type="domain" description="SGS" evidence="11">
    <location>
        <begin position="154"/>
        <end position="236"/>
    </location>
</feature>
<organism evidence="13 14">
    <name type="scientific">Hermetia illucens</name>
    <name type="common">Black soldier fly</name>
    <dbReference type="NCBI Taxonomy" id="343691"/>
    <lineage>
        <taxon>Eukaryota</taxon>
        <taxon>Metazoa</taxon>
        <taxon>Ecdysozoa</taxon>
        <taxon>Arthropoda</taxon>
        <taxon>Hexapoda</taxon>
        <taxon>Insecta</taxon>
        <taxon>Pterygota</taxon>
        <taxon>Neoptera</taxon>
        <taxon>Endopterygota</taxon>
        <taxon>Diptera</taxon>
        <taxon>Brachycera</taxon>
        <taxon>Stratiomyomorpha</taxon>
        <taxon>Stratiomyidae</taxon>
        <taxon>Hermetiinae</taxon>
        <taxon>Hermetia</taxon>
    </lineage>
</organism>
<evidence type="ECO:0000256" key="6">
    <source>
        <dbReference type="ARBA" id="ARBA00022786"/>
    </source>
</evidence>
<proteinExistence type="predicted"/>
<evidence type="ECO:0000256" key="2">
    <source>
        <dbReference type="ARBA" id="ARBA00004496"/>
    </source>
</evidence>
<feature type="domain" description="CS" evidence="12">
    <location>
        <begin position="76"/>
        <end position="170"/>
    </location>
</feature>
<dbReference type="SUPFAM" id="SSF140106">
    <property type="entry name" value="Calcyclin-binding protein-like"/>
    <property type="match status" value="1"/>
</dbReference>
<dbReference type="GO" id="GO:0044548">
    <property type="term" value="F:S100 protein binding"/>
    <property type="evidence" value="ECO:0007669"/>
    <property type="project" value="InterPro"/>
</dbReference>
<evidence type="ECO:0000313" key="14">
    <source>
        <dbReference type="Proteomes" id="UP000594454"/>
    </source>
</evidence>
<dbReference type="InterPro" id="IPR007699">
    <property type="entry name" value="SGS_dom"/>
</dbReference>
<dbReference type="Gene3D" id="4.10.860.10">
    <property type="entry name" value="UVR domain"/>
    <property type="match status" value="1"/>
</dbReference>
<accession>A0A7R8UV55</accession>
<keyword evidence="14" id="KW-1185">Reference proteome</keyword>
<gene>
    <name evidence="13" type="ORF">HERILL_LOCUS9900</name>
</gene>
<dbReference type="EMBL" id="LR899012">
    <property type="protein sequence ID" value="CAD7087178.1"/>
    <property type="molecule type" value="Genomic_DNA"/>
</dbReference>
<keyword evidence="4" id="KW-0963">Cytoplasm</keyword>
<dbReference type="OMA" id="YGWDQSA"/>
<keyword evidence="6" id="KW-0833">Ubl conjugation pathway</keyword>
<comment type="subcellular location">
    <subcellularLocation>
        <location evidence="2">Cytoplasm</location>
    </subcellularLocation>
    <subcellularLocation>
        <location evidence="1">Nucleus</location>
    </subcellularLocation>
</comment>
<keyword evidence="8" id="KW-0539">Nucleus</keyword>
<protein>
    <recommendedName>
        <fullName evidence="3">Calcyclin-binding protein</fullName>
    </recommendedName>
</protein>
<dbReference type="InterPro" id="IPR037893">
    <property type="entry name" value="CS_CacyBP"/>
</dbReference>
<dbReference type="AlphaFoldDB" id="A0A7R8UV55"/>
<dbReference type="OrthoDB" id="164025at2759"/>
<dbReference type="GO" id="GO:0007507">
    <property type="term" value="P:heart development"/>
    <property type="evidence" value="ECO:0007669"/>
    <property type="project" value="TreeGrafter"/>
</dbReference>
<keyword evidence="7" id="KW-0007">Acetylation</keyword>
<evidence type="ECO:0000256" key="8">
    <source>
        <dbReference type="ARBA" id="ARBA00023242"/>
    </source>
</evidence>
<dbReference type="GO" id="GO:0005737">
    <property type="term" value="C:cytoplasm"/>
    <property type="evidence" value="ECO:0007669"/>
    <property type="project" value="UniProtKB-SubCell"/>
</dbReference>
<dbReference type="InterPro" id="IPR008978">
    <property type="entry name" value="HSP20-like_chaperone"/>
</dbReference>
<dbReference type="InterPro" id="IPR015120">
    <property type="entry name" value="Siah-Interact_N"/>
</dbReference>
<sequence>MDIEELKKDLAEVDSLLQQASRKRVKDVLSVAQHKIRTEIGSLEAKAKQGQATASSPASASPGGSSKPASEKTYVVDLNEYAWDQSDKFLKIFATLDGVQKLTEADVEVKFTPTSMLLTVHNLNNKDYRLTINNLLFPINVEKSYHRIKSDMVAIYMKKETEAQKWSHLTLTEKRLNDIKDAKFKTDNDDLKDDPSAGIMNMMKKMYETGDPEMKRMIAKAWTENQEKQWKEPGVL</sequence>
<evidence type="ECO:0000256" key="5">
    <source>
        <dbReference type="ARBA" id="ARBA00022553"/>
    </source>
</evidence>
<dbReference type="GO" id="GO:0015631">
    <property type="term" value="F:tubulin binding"/>
    <property type="evidence" value="ECO:0007669"/>
    <property type="project" value="InterPro"/>
</dbReference>
<dbReference type="PANTHER" id="PTHR13164">
    <property type="entry name" value="CALICYLIN BINDING PROTEIN"/>
    <property type="match status" value="1"/>
</dbReference>
<feature type="region of interest" description="Disordered" evidence="10">
    <location>
        <begin position="42"/>
        <end position="70"/>
    </location>
</feature>
<comment type="function">
    <text evidence="9">May be involved in calcium-dependent ubiquitination and subsequent proteasomal degradation of target proteins. Probably serves as a molecular bridge in ubiquitin E3 complexes. Participates in the ubiquitin-mediated degradation of beta-catenin (CTNNB1).</text>
</comment>
<feature type="compositionally biased region" description="Low complexity" evidence="10">
    <location>
        <begin position="54"/>
        <end position="68"/>
    </location>
</feature>